<dbReference type="InterPro" id="IPR006311">
    <property type="entry name" value="TAT_signal"/>
</dbReference>
<dbReference type="PROSITE" id="PS51318">
    <property type="entry name" value="TAT"/>
    <property type="match status" value="1"/>
</dbReference>
<dbReference type="Proteomes" id="UP000318720">
    <property type="component" value="Unassembled WGS sequence"/>
</dbReference>
<gene>
    <name evidence="1" type="ORF">Sipo8835_36970</name>
</gene>
<evidence type="ECO:0000313" key="1">
    <source>
        <dbReference type="EMBL" id="TQE21984.1"/>
    </source>
</evidence>
<name>A0A540PV22_9ACTN</name>
<dbReference type="AlphaFoldDB" id="A0A540PV22"/>
<comment type="caution">
    <text evidence="1">The sequence shown here is derived from an EMBL/GenBank/DDBJ whole genome shotgun (WGS) entry which is preliminary data.</text>
</comment>
<organism evidence="1 2">
    <name type="scientific">Streptomyces ipomoeae</name>
    <dbReference type="NCBI Taxonomy" id="103232"/>
    <lineage>
        <taxon>Bacteria</taxon>
        <taxon>Bacillati</taxon>
        <taxon>Actinomycetota</taxon>
        <taxon>Actinomycetes</taxon>
        <taxon>Kitasatosporales</taxon>
        <taxon>Streptomycetaceae</taxon>
        <taxon>Streptomyces</taxon>
    </lineage>
</organism>
<sequence length="176" mass="18452">MSLTHRTVLGAAGAALSLAGVLGSAVTAEAADSTRYSTHKAAVAALTKGGMSFKIVSSGNCNLHKKGYKSCTSLDEVRKASITGIRAFKSKSKCAITITGGTEDGHAGGTTSKGKTHWMGWKLDISPTSCVNKYVTTKFKYAGKRGDGAKLYKSPSGNIYARESNHWDILFNKAAA</sequence>
<dbReference type="RefSeq" id="WP_009340186.1">
    <property type="nucleotide sequence ID" value="NZ_CP182305.1"/>
</dbReference>
<proteinExistence type="predicted"/>
<dbReference type="EMBL" id="SPAZ01000287">
    <property type="protein sequence ID" value="TQE21984.1"/>
    <property type="molecule type" value="Genomic_DNA"/>
</dbReference>
<reference evidence="1 2" key="1">
    <citation type="submission" date="2019-03" db="EMBL/GenBank/DDBJ databases">
        <title>Comparative genomic analyses of the sweetpotato soil rot pathogen, Streptomyces ipomoeae.</title>
        <authorList>
            <person name="Ruschel Soares N."/>
            <person name="Badger J.H."/>
            <person name="Huguet-Tapia J.C."/>
            <person name="Clark C.A."/>
            <person name="Pettis G.S."/>
        </authorList>
    </citation>
    <scope>NUCLEOTIDE SEQUENCE [LARGE SCALE GENOMIC DNA]</scope>
    <source>
        <strain evidence="1 2">88-35</strain>
    </source>
</reference>
<evidence type="ECO:0000313" key="2">
    <source>
        <dbReference type="Proteomes" id="UP000318720"/>
    </source>
</evidence>
<dbReference type="GeneID" id="301696871"/>
<accession>A0A540PV22</accession>
<protein>
    <submittedName>
        <fullName evidence="1">Uncharacterized protein</fullName>
    </submittedName>
</protein>